<dbReference type="InterPro" id="IPR018222">
    <property type="entry name" value="Nuclear_transport_factor_2_euk"/>
</dbReference>
<feature type="region of interest" description="Disordered" evidence="3">
    <location>
        <begin position="249"/>
        <end position="292"/>
    </location>
</feature>
<evidence type="ECO:0000256" key="1">
    <source>
        <dbReference type="ARBA" id="ARBA00022884"/>
    </source>
</evidence>
<sequence length="449" mass="48499">MQEASPASAPSAQLVGNAFVEQYYHILHESPQLVHRFYQDSSSLSRTDVNGNMATVTTMQAISQKIQSLNYGDYTAEIKTADSQESYEKGVIVLVTGCLTGKDNVGRKFAQTFFLAPQEKGYYVLNDVFRYIEDKESLQTNNVLVNGINESAPEAILTAEPEDLNNGPEVCDPSDNDEGSVIEEEVVEPPAHSSQNQGLADVDPTPDPAPEIQEDVPKKSYASIVKVMKSNAAYSPVRVPTRTVRTISANTDHQSLGYAKPAPAPVASAPSGDAAPESSNAHEEAEGHSIHVRNLPYDATVAQLEKEFKKFGPIKRDGIQVRSSKQGFCFGFVEFETLSSMQSALEASPITIGDRPAVIEEKRTTTRVSSGGRGRFSSGRAGFRSDSFRGRGNYGGGRSYGRNEFRNQGEFSGRARGSAGRNGEGYQRVNLNGRGGGRQGAANRSSVPA</sequence>
<dbReference type="InterPro" id="IPR000504">
    <property type="entry name" value="RRM_dom"/>
</dbReference>
<feature type="region of interest" description="Disordered" evidence="3">
    <location>
        <begin position="185"/>
        <end position="217"/>
    </location>
</feature>
<dbReference type="InterPro" id="IPR012677">
    <property type="entry name" value="Nucleotide-bd_a/b_plait_sf"/>
</dbReference>
<dbReference type="Pfam" id="PF02136">
    <property type="entry name" value="NTF2"/>
    <property type="match status" value="1"/>
</dbReference>
<organism evidence="6 7">
    <name type="scientific">Prunus avium</name>
    <name type="common">Cherry</name>
    <name type="synonym">Cerasus avium</name>
    <dbReference type="NCBI Taxonomy" id="42229"/>
    <lineage>
        <taxon>Eukaryota</taxon>
        <taxon>Viridiplantae</taxon>
        <taxon>Streptophyta</taxon>
        <taxon>Embryophyta</taxon>
        <taxon>Tracheophyta</taxon>
        <taxon>Spermatophyta</taxon>
        <taxon>Magnoliopsida</taxon>
        <taxon>eudicotyledons</taxon>
        <taxon>Gunneridae</taxon>
        <taxon>Pentapetalae</taxon>
        <taxon>rosids</taxon>
        <taxon>fabids</taxon>
        <taxon>Rosales</taxon>
        <taxon>Rosaceae</taxon>
        <taxon>Amygdaloideae</taxon>
        <taxon>Amygdaleae</taxon>
        <taxon>Prunus</taxon>
    </lineage>
</organism>
<dbReference type="Gene3D" id="3.10.450.50">
    <property type="match status" value="1"/>
</dbReference>
<dbReference type="GO" id="GO:1990904">
    <property type="term" value="C:ribonucleoprotein complex"/>
    <property type="evidence" value="ECO:0007669"/>
    <property type="project" value="TreeGrafter"/>
</dbReference>
<evidence type="ECO:0000259" key="5">
    <source>
        <dbReference type="PROSITE" id="PS50177"/>
    </source>
</evidence>
<feature type="compositionally biased region" description="Low complexity" evidence="3">
    <location>
        <begin position="259"/>
        <end position="276"/>
    </location>
</feature>
<accession>A0A6P5S8U9</accession>
<dbReference type="PROSITE" id="PS50102">
    <property type="entry name" value="RRM"/>
    <property type="match status" value="1"/>
</dbReference>
<dbReference type="InterPro" id="IPR032710">
    <property type="entry name" value="NTF2-like_dom_sf"/>
</dbReference>
<dbReference type="CDD" id="cd00590">
    <property type="entry name" value="RRM_SF"/>
    <property type="match status" value="1"/>
</dbReference>
<feature type="compositionally biased region" description="Low complexity" evidence="3">
    <location>
        <begin position="440"/>
        <end position="449"/>
    </location>
</feature>
<dbReference type="SUPFAM" id="SSF54928">
    <property type="entry name" value="RNA-binding domain, RBD"/>
    <property type="match status" value="1"/>
</dbReference>
<name>A0A6P5S8U9_PRUAV</name>
<feature type="region of interest" description="Disordered" evidence="3">
    <location>
        <begin position="364"/>
        <end position="449"/>
    </location>
</feature>
<dbReference type="GeneID" id="110753333"/>
<protein>
    <submittedName>
        <fullName evidence="7">Ras GTPase-activating protein-binding protein 1 isoform X5</fullName>
    </submittedName>
</protein>
<dbReference type="PANTHER" id="PTHR10693:SF75">
    <property type="entry name" value="NUCLEAR TRANSPORT FACTOR 2"/>
    <property type="match status" value="1"/>
</dbReference>
<dbReference type="PANTHER" id="PTHR10693">
    <property type="entry name" value="RAS GTPASE-ACTIVATING PROTEIN-BINDING PROTEIN"/>
    <property type="match status" value="1"/>
</dbReference>
<feature type="compositionally biased region" description="Low complexity" evidence="3">
    <location>
        <begin position="375"/>
        <end position="385"/>
    </location>
</feature>
<evidence type="ECO:0000313" key="6">
    <source>
        <dbReference type="Proteomes" id="UP000515124"/>
    </source>
</evidence>
<dbReference type="InterPro" id="IPR002075">
    <property type="entry name" value="NTF2_dom"/>
</dbReference>
<keyword evidence="6" id="KW-1185">Reference proteome</keyword>
<dbReference type="CDD" id="cd00780">
    <property type="entry name" value="NTF2"/>
    <property type="match status" value="1"/>
</dbReference>
<evidence type="ECO:0000256" key="3">
    <source>
        <dbReference type="SAM" id="MobiDB-lite"/>
    </source>
</evidence>
<dbReference type="GO" id="GO:0005829">
    <property type="term" value="C:cytosol"/>
    <property type="evidence" value="ECO:0007669"/>
    <property type="project" value="TreeGrafter"/>
</dbReference>
<dbReference type="FunFam" id="3.30.70.330:FF:001141">
    <property type="entry name" value="Ras GTPase-activating protein-binding protein 1"/>
    <property type="match status" value="1"/>
</dbReference>
<dbReference type="Gene3D" id="3.30.70.330">
    <property type="match status" value="1"/>
</dbReference>
<dbReference type="InterPro" id="IPR035979">
    <property type="entry name" value="RBD_domain_sf"/>
</dbReference>
<keyword evidence="1 2" id="KW-0694">RNA-binding</keyword>
<feature type="compositionally biased region" description="Basic and acidic residues" evidence="3">
    <location>
        <begin position="280"/>
        <end position="289"/>
    </location>
</feature>
<dbReference type="AlphaFoldDB" id="A0A6P5S8U9"/>
<proteinExistence type="predicted"/>
<dbReference type="RefSeq" id="XP_021809921.1">
    <property type="nucleotide sequence ID" value="XM_021954229.1"/>
</dbReference>
<dbReference type="GO" id="GO:0003729">
    <property type="term" value="F:mRNA binding"/>
    <property type="evidence" value="ECO:0007669"/>
    <property type="project" value="TreeGrafter"/>
</dbReference>
<dbReference type="Pfam" id="PF00076">
    <property type="entry name" value="RRM_1"/>
    <property type="match status" value="1"/>
</dbReference>
<evidence type="ECO:0000313" key="7">
    <source>
        <dbReference type="RefSeq" id="XP_021809921.1"/>
    </source>
</evidence>
<feature type="compositionally biased region" description="Low complexity" evidence="3">
    <location>
        <begin position="409"/>
        <end position="425"/>
    </location>
</feature>
<dbReference type="FunFam" id="3.10.450.50:FF:000003">
    <property type="entry name" value="Nuclear transport factor 2 family protein"/>
    <property type="match status" value="1"/>
</dbReference>
<feature type="domain" description="NTF2" evidence="5">
    <location>
        <begin position="15"/>
        <end position="131"/>
    </location>
</feature>
<dbReference type="Proteomes" id="UP000515124">
    <property type="component" value="Unplaced"/>
</dbReference>
<dbReference type="InterPro" id="IPR039539">
    <property type="entry name" value="Ras_GTPase_bind_prot"/>
</dbReference>
<dbReference type="SUPFAM" id="SSF54427">
    <property type="entry name" value="NTF2-like"/>
    <property type="match status" value="1"/>
</dbReference>
<gene>
    <name evidence="7" type="primary">LOC110753333</name>
</gene>
<reference evidence="7" key="1">
    <citation type="submission" date="2025-08" db="UniProtKB">
        <authorList>
            <consortium name="RefSeq"/>
        </authorList>
    </citation>
    <scope>IDENTIFICATION</scope>
</reference>
<dbReference type="PROSITE" id="PS50177">
    <property type="entry name" value="NTF2_DOMAIN"/>
    <property type="match status" value="1"/>
</dbReference>
<feature type="domain" description="RRM" evidence="4">
    <location>
        <begin position="288"/>
        <end position="364"/>
    </location>
</feature>
<dbReference type="SMART" id="SM00360">
    <property type="entry name" value="RRM"/>
    <property type="match status" value="1"/>
</dbReference>
<evidence type="ECO:0000256" key="2">
    <source>
        <dbReference type="PROSITE-ProRule" id="PRU00176"/>
    </source>
</evidence>
<evidence type="ECO:0000259" key="4">
    <source>
        <dbReference type="PROSITE" id="PS50102"/>
    </source>
</evidence>